<dbReference type="AlphaFoldDB" id="A0A919VSW7"/>
<dbReference type="InterPro" id="IPR011010">
    <property type="entry name" value="DNA_brk_join_enz"/>
</dbReference>
<protein>
    <recommendedName>
        <fullName evidence="8">Site-specific recombinase XerD</fullName>
    </recommendedName>
</protein>
<dbReference type="InterPro" id="IPR050090">
    <property type="entry name" value="Tyrosine_recombinase_XerCD"/>
</dbReference>
<dbReference type="PROSITE" id="PS51900">
    <property type="entry name" value="CB"/>
    <property type="match status" value="1"/>
</dbReference>
<proteinExistence type="predicted"/>
<dbReference type="InterPro" id="IPR013762">
    <property type="entry name" value="Integrase-like_cat_sf"/>
</dbReference>
<evidence type="ECO:0000256" key="1">
    <source>
        <dbReference type="ARBA" id="ARBA00023125"/>
    </source>
</evidence>
<gene>
    <name evidence="6" type="ORF">Aau02nite_76930</name>
</gene>
<evidence type="ECO:0000259" key="4">
    <source>
        <dbReference type="PROSITE" id="PS51898"/>
    </source>
</evidence>
<dbReference type="InterPro" id="IPR010998">
    <property type="entry name" value="Integrase_recombinase_N"/>
</dbReference>
<evidence type="ECO:0000256" key="3">
    <source>
        <dbReference type="PROSITE-ProRule" id="PRU01248"/>
    </source>
</evidence>
<dbReference type="PANTHER" id="PTHR30349">
    <property type="entry name" value="PHAGE INTEGRASE-RELATED"/>
    <property type="match status" value="1"/>
</dbReference>
<evidence type="ECO:0000256" key="2">
    <source>
        <dbReference type="ARBA" id="ARBA00023172"/>
    </source>
</evidence>
<keyword evidence="7" id="KW-1185">Reference proteome</keyword>
<sequence>MNNRADSRLSAELEAAHLLLERLGVTPEQLLTGARPRPSMPTFEEYIERVSQAVSDSTRRVYGTYWTKVCEVWGSRRLDEPTPLEIGQLTERIRKQALVRRNSRGGRTAAEHLISALRCVYRYAVADNLITEAANPAVRVAKPRRLASTRRGLHDDQLAVILEVAGTTGNDPNLDTLILRLHIETACRRGGALALHRSDLDPDQCLIRLHEKGETVRWQPVSPALMTALLQHGEERGADSLDDQVLRYRSGKPITRRRYDYIWARLGRHLPWVAVQQISTHWLRHTTLTWVERNFGYAVARAYAGHNSGRDAGTTSTYVRADVQEVAEALAALTGEAHPLVRGPKAGLGTCAGPLPLPER</sequence>
<feature type="domain" description="Core-binding (CB)" evidence="5">
    <location>
        <begin position="41"/>
        <end position="125"/>
    </location>
</feature>
<dbReference type="InterPro" id="IPR002104">
    <property type="entry name" value="Integrase_catalytic"/>
</dbReference>
<dbReference type="SUPFAM" id="SSF56349">
    <property type="entry name" value="DNA breaking-rejoining enzymes"/>
    <property type="match status" value="1"/>
</dbReference>
<dbReference type="Pfam" id="PF00589">
    <property type="entry name" value="Phage_integrase"/>
    <property type="match status" value="1"/>
</dbReference>
<comment type="caution">
    <text evidence="6">The sequence shown here is derived from an EMBL/GenBank/DDBJ whole genome shotgun (WGS) entry which is preliminary data.</text>
</comment>
<organism evidence="6 7">
    <name type="scientific">Actinoplanes auranticolor</name>
    <dbReference type="NCBI Taxonomy" id="47988"/>
    <lineage>
        <taxon>Bacteria</taxon>
        <taxon>Bacillati</taxon>
        <taxon>Actinomycetota</taxon>
        <taxon>Actinomycetes</taxon>
        <taxon>Micromonosporales</taxon>
        <taxon>Micromonosporaceae</taxon>
        <taxon>Actinoplanes</taxon>
    </lineage>
</organism>
<keyword evidence="2" id="KW-0233">DNA recombination</keyword>
<accession>A0A919VSW7</accession>
<evidence type="ECO:0000313" key="6">
    <source>
        <dbReference type="EMBL" id="GIM77634.1"/>
    </source>
</evidence>
<reference evidence="6" key="1">
    <citation type="submission" date="2021-03" db="EMBL/GenBank/DDBJ databases">
        <title>Whole genome shotgun sequence of Actinoplanes auranticolor NBRC 12245.</title>
        <authorList>
            <person name="Komaki H."/>
            <person name="Tamura T."/>
        </authorList>
    </citation>
    <scope>NUCLEOTIDE SEQUENCE</scope>
    <source>
        <strain evidence="6">NBRC 12245</strain>
    </source>
</reference>
<dbReference type="Proteomes" id="UP000681340">
    <property type="component" value="Unassembled WGS sequence"/>
</dbReference>
<dbReference type="GO" id="GO:0015074">
    <property type="term" value="P:DNA integration"/>
    <property type="evidence" value="ECO:0007669"/>
    <property type="project" value="InterPro"/>
</dbReference>
<dbReference type="Gene3D" id="1.10.150.130">
    <property type="match status" value="1"/>
</dbReference>
<dbReference type="PROSITE" id="PS51898">
    <property type="entry name" value="TYR_RECOMBINASE"/>
    <property type="match status" value="1"/>
</dbReference>
<dbReference type="Gene3D" id="1.10.443.10">
    <property type="entry name" value="Intergrase catalytic core"/>
    <property type="match status" value="1"/>
</dbReference>
<evidence type="ECO:0008006" key="8">
    <source>
        <dbReference type="Google" id="ProtNLM"/>
    </source>
</evidence>
<evidence type="ECO:0000313" key="7">
    <source>
        <dbReference type="Proteomes" id="UP000681340"/>
    </source>
</evidence>
<dbReference type="CDD" id="cd00397">
    <property type="entry name" value="DNA_BRE_C"/>
    <property type="match status" value="1"/>
</dbReference>
<evidence type="ECO:0000259" key="5">
    <source>
        <dbReference type="PROSITE" id="PS51900"/>
    </source>
</evidence>
<dbReference type="GO" id="GO:0003677">
    <property type="term" value="F:DNA binding"/>
    <property type="evidence" value="ECO:0007669"/>
    <property type="project" value="UniProtKB-UniRule"/>
</dbReference>
<dbReference type="RefSeq" id="WP_246595754.1">
    <property type="nucleotide sequence ID" value="NZ_BAABEA010000045.1"/>
</dbReference>
<keyword evidence="1 3" id="KW-0238">DNA-binding</keyword>
<feature type="domain" description="Tyr recombinase" evidence="4">
    <location>
        <begin position="148"/>
        <end position="331"/>
    </location>
</feature>
<dbReference type="EMBL" id="BOQL01000067">
    <property type="protein sequence ID" value="GIM77634.1"/>
    <property type="molecule type" value="Genomic_DNA"/>
</dbReference>
<dbReference type="InterPro" id="IPR044068">
    <property type="entry name" value="CB"/>
</dbReference>
<name>A0A919VSW7_9ACTN</name>
<dbReference type="GO" id="GO:0006310">
    <property type="term" value="P:DNA recombination"/>
    <property type="evidence" value="ECO:0007669"/>
    <property type="project" value="UniProtKB-KW"/>
</dbReference>